<accession>A0A2P2KAG7</accession>
<organism evidence="1">
    <name type="scientific">Rhizophora mucronata</name>
    <name type="common">Asiatic mangrove</name>
    <dbReference type="NCBI Taxonomy" id="61149"/>
    <lineage>
        <taxon>Eukaryota</taxon>
        <taxon>Viridiplantae</taxon>
        <taxon>Streptophyta</taxon>
        <taxon>Embryophyta</taxon>
        <taxon>Tracheophyta</taxon>
        <taxon>Spermatophyta</taxon>
        <taxon>Magnoliopsida</taxon>
        <taxon>eudicotyledons</taxon>
        <taxon>Gunneridae</taxon>
        <taxon>Pentapetalae</taxon>
        <taxon>rosids</taxon>
        <taxon>fabids</taxon>
        <taxon>Malpighiales</taxon>
        <taxon>Rhizophoraceae</taxon>
        <taxon>Rhizophora</taxon>
    </lineage>
</organism>
<protein>
    <submittedName>
        <fullName evidence="1">AsparaginetRNA ligase cytoplasmic 1-like</fullName>
    </submittedName>
</protein>
<proteinExistence type="predicted"/>
<evidence type="ECO:0000313" key="1">
    <source>
        <dbReference type="EMBL" id="MBX02724.1"/>
    </source>
</evidence>
<name>A0A2P2KAG7_RHIMU</name>
<reference evidence="1" key="1">
    <citation type="submission" date="2018-02" db="EMBL/GenBank/DDBJ databases">
        <title>Rhizophora mucronata_Transcriptome.</title>
        <authorList>
            <person name="Meera S.P."/>
            <person name="Sreeshan A."/>
            <person name="Augustine A."/>
        </authorList>
    </citation>
    <scope>NUCLEOTIDE SEQUENCE</scope>
    <source>
        <tissue evidence="1">Leaf</tissue>
    </source>
</reference>
<keyword evidence="1" id="KW-0436">Ligase</keyword>
<dbReference type="GO" id="GO:0016874">
    <property type="term" value="F:ligase activity"/>
    <property type="evidence" value="ECO:0007669"/>
    <property type="project" value="UniProtKB-KW"/>
</dbReference>
<dbReference type="EMBL" id="GGEC01022240">
    <property type="protein sequence ID" value="MBX02724.1"/>
    <property type="molecule type" value="Transcribed_RNA"/>
</dbReference>
<dbReference type="AlphaFoldDB" id="A0A2P2KAG7"/>
<sequence>MQKYHRSALPGYLGKGMTSLILSMPVAKSIIRSKPKPNPQCFTVPNRRRSRYHSYGSMGSPISPILQI</sequence>